<dbReference type="OrthoDB" id="9426090at2759"/>
<feature type="non-terminal residue" evidence="2">
    <location>
        <position position="147"/>
    </location>
</feature>
<dbReference type="EMBL" id="VYZU01087464">
    <property type="protein sequence ID" value="NXY91022.1"/>
    <property type="molecule type" value="Genomic_DNA"/>
</dbReference>
<dbReference type="Proteomes" id="UP000586704">
    <property type="component" value="Unassembled WGS sequence"/>
</dbReference>
<sequence>LKSKEPKQYGKKLNVACLARAFYPKTISLDVPTSDIVYDLEAPLVTSEGTYSTMKVAGVDPDADVTCKAIHKGNKNTTSIILPVSLNHSTEKKTGELEAACNITDASVKGVKMKKANMVFMAVLGLRVLLSKSIIFNTIMSIKLFLF</sequence>
<comment type="caution">
    <text evidence="2">The sequence shown here is derived from an EMBL/GenBank/DDBJ whole genome shotgun (WGS) entry which is preliminary data.</text>
</comment>
<dbReference type="InterPro" id="IPR013783">
    <property type="entry name" value="Ig-like_fold"/>
</dbReference>
<protein>
    <submittedName>
        <fullName evidence="2">TRDC protein</fullName>
    </submittedName>
</protein>
<evidence type="ECO:0000313" key="3">
    <source>
        <dbReference type="Proteomes" id="UP000586704"/>
    </source>
</evidence>
<accession>A0A7L4NNL2</accession>
<proteinExistence type="predicted"/>
<evidence type="ECO:0000256" key="1">
    <source>
        <dbReference type="SAM" id="Phobius"/>
    </source>
</evidence>
<dbReference type="Gene3D" id="2.60.40.10">
    <property type="entry name" value="Immunoglobulins"/>
    <property type="match status" value="1"/>
</dbReference>
<keyword evidence="1" id="KW-1133">Transmembrane helix</keyword>
<keyword evidence="1" id="KW-0472">Membrane</keyword>
<gene>
    <name evidence="2" type="primary">Trdc</name>
    <name evidence="2" type="ORF">CEYCYA_R05605</name>
</gene>
<keyword evidence="3" id="KW-1185">Reference proteome</keyword>
<name>A0A7L4NNL2_9AVES</name>
<dbReference type="AlphaFoldDB" id="A0A7L4NNL2"/>
<reference evidence="2 3" key="1">
    <citation type="submission" date="2020-02" db="EMBL/GenBank/DDBJ databases">
        <title>Bird 10,000 Genomes (B10K) Project - Family phase.</title>
        <authorList>
            <person name="Zhang G."/>
        </authorList>
    </citation>
    <scope>NUCLEOTIDE SEQUENCE [LARGE SCALE GENOMIC DNA]</scope>
    <source>
        <strain evidence="2">B10K-DU-013-51</strain>
        <tissue evidence="2">Mixed tissue sample</tissue>
    </source>
</reference>
<keyword evidence="1" id="KW-0812">Transmembrane</keyword>
<dbReference type="InterPro" id="IPR036179">
    <property type="entry name" value="Ig-like_dom_sf"/>
</dbReference>
<feature type="non-terminal residue" evidence="2">
    <location>
        <position position="1"/>
    </location>
</feature>
<organism evidence="2 3">
    <name type="scientific">Ceyx cyanopectus</name>
    <name type="common">Indigo-banded kingfisher</name>
    <dbReference type="NCBI Taxonomy" id="390723"/>
    <lineage>
        <taxon>Eukaryota</taxon>
        <taxon>Metazoa</taxon>
        <taxon>Chordata</taxon>
        <taxon>Craniata</taxon>
        <taxon>Vertebrata</taxon>
        <taxon>Euteleostomi</taxon>
        <taxon>Archelosauria</taxon>
        <taxon>Archosauria</taxon>
        <taxon>Dinosauria</taxon>
        <taxon>Saurischia</taxon>
        <taxon>Theropoda</taxon>
        <taxon>Coelurosauria</taxon>
        <taxon>Aves</taxon>
        <taxon>Neognathae</taxon>
        <taxon>Neoaves</taxon>
        <taxon>Telluraves</taxon>
        <taxon>Coraciimorphae</taxon>
        <taxon>Coraciiformes</taxon>
        <taxon>Alcedinidae</taxon>
        <taxon>Ceyx</taxon>
    </lineage>
</organism>
<evidence type="ECO:0000313" key="2">
    <source>
        <dbReference type="EMBL" id="NXY91022.1"/>
    </source>
</evidence>
<dbReference type="SUPFAM" id="SSF48726">
    <property type="entry name" value="Immunoglobulin"/>
    <property type="match status" value="1"/>
</dbReference>
<feature type="transmembrane region" description="Helical" evidence="1">
    <location>
        <begin position="119"/>
        <end position="146"/>
    </location>
</feature>